<proteinExistence type="predicted"/>
<name>A0A6A6PG19_9PEZI</name>
<dbReference type="PANTHER" id="PTHR42085">
    <property type="entry name" value="F-BOX DOMAIN-CONTAINING PROTEIN"/>
    <property type="match status" value="1"/>
</dbReference>
<dbReference type="GeneID" id="54479178"/>
<dbReference type="InterPro" id="IPR038883">
    <property type="entry name" value="AN11006-like"/>
</dbReference>
<sequence length="499" mass="57208">MAVGFWDLPLSVREKIYRLHLVHPHKIGPTQVHEDLNCGWWDSAMPPICHISRQADREAAPIYYGENHFEFGVAHPHNQFGRENPQCLTNMTSPRHLKLIRKVTCHWPCDNAYDWFLRISRMKGLEELYIGVDEKDMVNDAMRARYPKRTWSLDELSPQHMLAISRAPGMSALLTISGVPMVQFVKRKGYDGAEHGGPIPGGFLETYVRPRLMGALGDSQLAKDRDEPLSFLALPPELRNRVYSFLLEIDGPIHPSNKAPSSLPKCNVSKKRPVKPTESALSILAVNRQIHDEAMGIFYDRNSFEFYYPTQLHAFFLSLGQQRQRVVRDITLHYYNVKCGGINLVDLTLPIVRQLTGLRRLHIVLKDELSKRISGRYLWVEHSIRSANPMVLPGIKLLFSLRNISDIKIHETSLEEDLEELKSRALYPDFAKQTRAWCLVKLSQMLDHVNLALSLAQKGEVNREMMEDDWWHLEDTWPKLIENSKQASPAGEDGLKDGL</sequence>
<evidence type="ECO:0000313" key="1">
    <source>
        <dbReference type="EMBL" id="KAF2478920.1"/>
    </source>
</evidence>
<keyword evidence="2" id="KW-1185">Reference proteome</keyword>
<dbReference type="EMBL" id="MU001643">
    <property type="protein sequence ID" value="KAF2478920.1"/>
    <property type="molecule type" value="Genomic_DNA"/>
</dbReference>
<dbReference type="Proteomes" id="UP000799767">
    <property type="component" value="Unassembled WGS sequence"/>
</dbReference>
<protein>
    <recommendedName>
        <fullName evidence="3">F-box domain-containing protein</fullName>
    </recommendedName>
</protein>
<dbReference type="RefSeq" id="XP_033585490.1">
    <property type="nucleotide sequence ID" value="XM_033738176.1"/>
</dbReference>
<organism evidence="1 2">
    <name type="scientific">Neohortaea acidophila</name>
    <dbReference type="NCBI Taxonomy" id="245834"/>
    <lineage>
        <taxon>Eukaryota</taxon>
        <taxon>Fungi</taxon>
        <taxon>Dikarya</taxon>
        <taxon>Ascomycota</taxon>
        <taxon>Pezizomycotina</taxon>
        <taxon>Dothideomycetes</taxon>
        <taxon>Dothideomycetidae</taxon>
        <taxon>Mycosphaerellales</taxon>
        <taxon>Teratosphaeriaceae</taxon>
        <taxon>Neohortaea</taxon>
    </lineage>
</organism>
<dbReference type="OrthoDB" id="62952at2759"/>
<gene>
    <name evidence="1" type="ORF">BDY17DRAFT_349920</name>
</gene>
<accession>A0A6A6PG19</accession>
<evidence type="ECO:0008006" key="3">
    <source>
        <dbReference type="Google" id="ProtNLM"/>
    </source>
</evidence>
<evidence type="ECO:0000313" key="2">
    <source>
        <dbReference type="Proteomes" id="UP000799767"/>
    </source>
</evidence>
<reference evidence="1" key="1">
    <citation type="journal article" date="2020" name="Stud. Mycol.">
        <title>101 Dothideomycetes genomes: a test case for predicting lifestyles and emergence of pathogens.</title>
        <authorList>
            <person name="Haridas S."/>
            <person name="Albert R."/>
            <person name="Binder M."/>
            <person name="Bloem J."/>
            <person name="Labutti K."/>
            <person name="Salamov A."/>
            <person name="Andreopoulos B."/>
            <person name="Baker S."/>
            <person name="Barry K."/>
            <person name="Bills G."/>
            <person name="Bluhm B."/>
            <person name="Cannon C."/>
            <person name="Castanera R."/>
            <person name="Culley D."/>
            <person name="Daum C."/>
            <person name="Ezra D."/>
            <person name="Gonzalez J."/>
            <person name="Henrissat B."/>
            <person name="Kuo A."/>
            <person name="Liang C."/>
            <person name="Lipzen A."/>
            <person name="Lutzoni F."/>
            <person name="Magnuson J."/>
            <person name="Mondo S."/>
            <person name="Nolan M."/>
            <person name="Ohm R."/>
            <person name="Pangilinan J."/>
            <person name="Park H.-J."/>
            <person name="Ramirez L."/>
            <person name="Alfaro M."/>
            <person name="Sun H."/>
            <person name="Tritt A."/>
            <person name="Yoshinaga Y."/>
            <person name="Zwiers L.-H."/>
            <person name="Turgeon B."/>
            <person name="Goodwin S."/>
            <person name="Spatafora J."/>
            <person name="Crous P."/>
            <person name="Grigoriev I."/>
        </authorList>
    </citation>
    <scope>NUCLEOTIDE SEQUENCE</scope>
    <source>
        <strain evidence="1">CBS 113389</strain>
    </source>
</reference>
<dbReference type="AlphaFoldDB" id="A0A6A6PG19"/>
<dbReference type="PANTHER" id="PTHR42085:SF8">
    <property type="entry name" value="F-BOX DOMAIN-CONTAINING PROTEIN"/>
    <property type="match status" value="1"/>
</dbReference>